<dbReference type="PANTHER" id="PTHR24326">
    <property type="entry name" value="HOMEOBOX-LEUCINE ZIPPER PROTEIN"/>
    <property type="match status" value="1"/>
</dbReference>
<comment type="subcellular location">
    <subcellularLocation>
        <location evidence="1 8 9">Nucleus</location>
    </subcellularLocation>
</comment>
<dbReference type="Pfam" id="PF00046">
    <property type="entry name" value="Homeodomain"/>
    <property type="match status" value="1"/>
</dbReference>
<dbReference type="AlphaFoldDB" id="A0A1S2XV30"/>
<dbReference type="GO" id="GO:0043565">
    <property type="term" value="F:sequence-specific DNA binding"/>
    <property type="evidence" value="ECO:0007669"/>
    <property type="project" value="TreeGrafter"/>
</dbReference>
<dbReference type="GeneID" id="101493178"/>
<dbReference type="OrthoDB" id="6159439at2759"/>
<keyword evidence="3 8" id="KW-0238">DNA-binding</keyword>
<sequence>MDWNESSRPFIPLPESSLSFFYNYNNNPSYSGMEVSQASLGDQTQQMFPAMDEMNINGNNNREKKKRLTNNQIELLERSFQEEIKLDPERKMKLSRELGLQPRQIAVWFQNRRTRWKAKQLEHLYDELKHEFDVISKEKQILQEEVLKLKGKLKEQCNFRTQTQTFGGYKEMSNEETVESTSEGMKCSNRPQGITSSNIQQVAAAEGYNSSFTVEDFNSVSMPPQWPVLPYYP</sequence>
<dbReference type="FunFam" id="1.10.10.60:FF:000385">
    <property type="entry name" value="Putative homeobox-leucine zipper protein ATHB-51"/>
    <property type="match status" value="1"/>
</dbReference>
<dbReference type="InterPro" id="IPR017970">
    <property type="entry name" value="Homeobox_CS"/>
</dbReference>
<proteinExistence type="inferred from homology"/>
<feature type="domain" description="Homeobox" evidence="12">
    <location>
        <begin position="59"/>
        <end position="119"/>
    </location>
</feature>
<dbReference type="CDD" id="cd00086">
    <property type="entry name" value="homeodomain"/>
    <property type="match status" value="1"/>
</dbReference>
<protein>
    <recommendedName>
        <fullName evidence="10">Homeobox-leucine zipper protein</fullName>
    </recommendedName>
    <alternativeName>
        <fullName evidence="10">HD-ZIP protein</fullName>
    </alternativeName>
    <alternativeName>
        <fullName evidence="10">Homeodomain transcription factor</fullName>
    </alternativeName>
</protein>
<evidence type="ECO:0000256" key="5">
    <source>
        <dbReference type="ARBA" id="ARBA00023163"/>
    </source>
</evidence>
<dbReference type="PaxDb" id="3827-XP_004494126.1"/>
<evidence type="ECO:0000259" key="12">
    <source>
        <dbReference type="PROSITE" id="PS50071"/>
    </source>
</evidence>
<evidence type="ECO:0000256" key="8">
    <source>
        <dbReference type="PROSITE-ProRule" id="PRU00108"/>
    </source>
</evidence>
<evidence type="ECO:0000256" key="1">
    <source>
        <dbReference type="ARBA" id="ARBA00004123"/>
    </source>
</evidence>
<dbReference type="PANTHER" id="PTHR24326:SF591">
    <property type="entry name" value="HOMEOBOX-LEUCINE ZIPPER PROTEIN ATHB-51-RELATED"/>
    <property type="match status" value="1"/>
</dbReference>
<keyword evidence="5 10" id="KW-0804">Transcription</keyword>
<dbReference type="PROSITE" id="PS50071">
    <property type="entry name" value="HOMEOBOX_2"/>
    <property type="match status" value="1"/>
</dbReference>
<dbReference type="SUPFAM" id="SSF46689">
    <property type="entry name" value="Homeodomain-like"/>
    <property type="match status" value="1"/>
</dbReference>
<evidence type="ECO:0000256" key="2">
    <source>
        <dbReference type="ARBA" id="ARBA00023015"/>
    </source>
</evidence>
<reference evidence="14" key="2">
    <citation type="submission" date="2025-08" db="UniProtKB">
        <authorList>
            <consortium name="RefSeq"/>
        </authorList>
    </citation>
    <scope>IDENTIFICATION</scope>
    <source>
        <tissue evidence="14">Etiolated seedlings</tissue>
    </source>
</reference>
<reference evidence="13" key="1">
    <citation type="journal article" date="2013" name="Nat. Biotechnol.">
        <title>Draft genome sequence of chickpea (Cicer arietinum) provides a resource for trait improvement.</title>
        <authorList>
            <person name="Varshney R.K."/>
            <person name="Song C."/>
            <person name="Saxena R.K."/>
            <person name="Azam S."/>
            <person name="Yu S."/>
            <person name="Sharpe A.G."/>
            <person name="Cannon S."/>
            <person name="Baek J."/>
            <person name="Rosen B.D."/>
            <person name="Tar'an B."/>
            <person name="Millan T."/>
            <person name="Zhang X."/>
            <person name="Ramsay L.D."/>
            <person name="Iwata A."/>
            <person name="Wang Y."/>
            <person name="Nelson W."/>
            <person name="Farmer A.D."/>
            <person name="Gaur P.M."/>
            <person name="Soderlund C."/>
            <person name="Penmetsa R.V."/>
            <person name="Xu C."/>
            <person name="Bharti A.K."/>
            <person name="He W."/>
            <person name="Winter P."/>
            <person name="Zhao S."/>
            <person name="Hane J.K."/>
            <person name="Carrasquilla-Garcia N."/>
            <person name="Condie J.A."/>
            <person name="Upadhyaya H.D."/>
            <person name="Luo M.C."/>
            <person name="Thudi M."/>
            <person name="Gowda C.L."/>
            <person name="Singh N.P."/>
            <person name="Lichtenzveig J."/>
            <person name="Gali K.K."/>
            <person name="Rubio J."/>
            <person name="Nadarajan N."/>
            <person name="Dolezel J."/>
            <person name="Bansal K.C."/>
            <person name="Xu X."/>
            <person name="Edwards D."/>
            <person name="Zhang G."/>
            <person name="Kahl G."/>
            <person name="Gil J."/>
            <person name="Singh K.B."/>
            <person name="Datta S.K."/>
            <person name="Jackson S.A."/>
            <person name="Wang J."/>
            <person name="Cook D.R."/>
        </authorList>
    </citation>
    <scope>NUCLEOTIDE SEQUENCE [LARGE SCALE GENOMIC DNA]</scope>
    <source>
        <strain evidence="13">cv. CDC Frontier</strain>
    </source>
</reference>
<evidence type="ECO:0000256" key="7">
    <source>
        <dbReference type="ARBA" id="ARBA00025748"/>
    </source>
</evidence>
<keyword evidence="6 8" id="KW-0539">Nucleus</keyword>
<dbReference type="InterPro" id="IPR001356">
    <property type="entry name" value="HD"/>
</dbReference>
<comment type="function">
    <text evidence="10">Transcription factor.</text>
</comment>
<evidence type="ECO:0000256" key="3">
    <source>
        <dbReference type="ARBA" id="ARBA00023125"/>
    </source>
</evidence>
<dbReference type="InterPro" id="IPR009057">
    <property type="entry name" value="Homeodomain-like_sf"/>
</dbReference>
<dbReference type="GO" id="GO:0005634">
    <property type="term" value="C:nucleus"/>
    <property type="evidence" value="ECO:0007669"/>
    <property type="project" value="UniProtKB-SubCell"/>
</dbReference>
<keyword evidence="11" id="KW-0175">Coiled coil</keyword>
<dbReference type="Gene3D" id="1.10.10.60">
    <property type="entry name" value="Homeodomain-like"/>
    <property type="match status" value="1"/>
</dbReference>
<dbReference type="eggNOG" id="KOG0483">
    <property type="taxonomic scope" value="Eukaryota"/>
</dbReference>
<evidence type="ECO:0000256" key="4">
    <source>
        <dbReference type="ARBA" id="ARBA00023155"/>
    </source>
</evidence>
<dbReference type="PRINTS" id="PR00031">
    <property type="entry name" value="HTHREPRESSR"/>
</dbReference>
<dbReference type="GO" id="GO:0000981">
    <property type="term" value="F:DNA-binding transcription factor activity, RNA polymerase II-specific"/>
    <property type="evidence" value="ECO:0007669"/>
    <property type="project" value="UniProtKB-UniRule"/>
</dbReference>
<organism evidence="13 14">
    <name type="scientific">Cicer arietinum</name>
    <name type="common">Chickpea</name>
    <name type="synonym">Garbanzo</name>
    <dbReference type="NCBI Taxonomy" id="3827"/>
    <lineage>
        <taxon>Eukaryota</taxon>
        <taxon>Viridiplantae</taxon>
        <taxon>Streptophyta</taxon>
        <taxon>Embryophyta</taxon>
        <taxon>Tracheophyta</taxon>
        <taxon>Spermatophyta</taxon>
        <taxon>Magnoliopsida</taxon>
        <taxon>eudicotyledons</taxon>
        <taxon>Gunneridae</taxon>
        <taxon>Pentapetalae</taxon>
        <taxon>rosids</taxon>
        <taxon>fabids</taxon>
        <taxon>Fabales</taxon>
        <taxon>Fabaceae</taxon>
        <taxon>Papilionoideae</taxon>
        <taxon>50 kb inversion clade</taxon>
        <taxon>NPAAA clade</taxon>
        <taxon>Hologalegina</taxon>
        <taxon>IRL clade</taxon>
        <taxon>Cicereae</taxon>
        <taxon>Cicer</taxon>
    </lineage>
</organism>
<dbReference type="GO" id="GO:0045893">
    <property type="term" value="P:positive regulation of DNA-templated transcription"/>
    <property type="evidence" value="ECO:0007669"/>
    <property type="project" value="TreeGrafter"/>
</dbReference>
<evidence type="ECO:0000256" key="10">
    <source>
        <dbReference type="RuleBase" id="RU369038"/>
    </source>
</evidence>
<gene>
    <name evidence="14" type="primary">LOC101493178</name>
</gene>
<feature type="coiled-coil region" evidence="11">
    <location>
        <begin position="111"/>
        <end position="145"/>
    </location>
</feature>
<evidence type="ECO:0000256" key="9">
    <source>
        <dbReference type="RuleBase" id="RU000682"/>
    </source>
</evidence>
<evidence type="ECO:0000313" key="14">
    <source>
        <dbReference type="RefSeq" id="XP_004494126.1"/>
    </source>
</evidence>
<dbReference type="InterPro" id="IPR045224">
    <property type="entry name" value="HDZip_class_I_plant"/>
</dbReference>
<keyword evidence="4 8" id="KW-0371">Homeobox</keyword>
<name>A0A1S2XV30_CICAR</name>
<evidence type="ECO:0000256" key="11">
    <source>
        <dbReference type="SAM" id="Coils"/>
    </source>
</evidence>
<evidence type="ECO:0000256" key="6">
    <source>
        <dbReference type="ARBA" id="ARBA00023242"/>
    </source>
</evidence>
<dbReference type="RefSeq" id="XP_004494126.1">
    <property type="nucleotide sequence ID" value="XM_004494069.3"/>
</dbReference>
<dbReference type="InterPro" id="IPR000047">
    <property type="entry name" value="HTH_motif"/>
</dbReference>
<dbReference type="Proteomes" id="UP000087171">
    <property type="component" value="Chromosome Ca3"/>
</dbReference>
<comment type="similarity">
    <text evidence="7 10">Belongs to the HD-ZIP homeobox family. Class I subfamily.</text>
</comment>
<dbReference type="KEGG" id="cam:101493178"/>
<dbReference type="SMART" id="SM00389">
    <property type="entry name" value="HOX"/>
    <property type="match status" value="1"/>
</dbReference>
<evidence type="ECO:0000313" key="13">
    <source>
        <dbReference type="Proteomes" id="UP000087171"/>
    </source>
</evidence>
<keyword evidence="13" id="KW-1185">Reference proteome</keyword>
<dbReference type="PROSITE" id="PS00027">
    <property type="entry name" value="HOMEOBOX_1"/>
    <property type="match status" value="1"/>
</dbReference>
<feature type="DNA-binding region" description="Homeobox" evidence="8">
    <location>
        <begin position="61"/>
        <end position="120"/>
    </location>
</feature>
<accession>A0A1S2XV30</accession>
<keyword evidence="2 10" id="KW-0805">Transcription regulation</keyword>